<sequence length="46" mass="5392">MFEKIFDVALTRTPCCIDLMSFFTIFFPDNLVEKLQRGLYQLSVNS</sequence>
<dbReference type="Proteomes" id="UP000326678">
    <property type="component" value="Chromosome Gxm2"/>
</dbReference>
<dbReference type="KEGG" id="nsh:GXM_09342"/>
<reference evidence="1 2" key="1">
    <citation type="submission" date="2019-10" db="EMBL/GenBank/DDBJ databases">
        <title>Genomic and transcriptomic insights into the perfect genentic adaptation of a filamentous nitrogen-fixing cyanobacterium to rice fields.</title>
        <authorList>
            <person name="Chen Z."/>
        </authorList>
    </citation>
    <scope>NUCLEOTIDE SEQUENCE [LARGE SCALE GENOMIC DNA]</scope>
    <source>
        <strain evidence="1">CCNUC1</strain>
    </source>
</reference>
<name>A0A5P8WGE7_9NOSO</name>
<proteinExistence type="predicted"/>
<keyword evidence="2" id="KW-1185">Reference proteome</keyword>
<evidence type="ECO:0000313" key="1">
    <source>
        <dbReference type="EMBL" id="QFS51848.1"/>
    </source>
</evidence>
<evidence type="ECO:0000313" key="2">
    <source>
        <dbReference type="Proteomes" id="UP000326678"/>
    </source>
</evidence>
<dbReference type="EMBL" id="CP045227">
    <property type="protein sequence ID" value="QFS51848.1"/>
    <property type="molecule type" value="Genomic_DNA"/>
</dbReference>
<organism evidence="1 2">
    <name type="scientific">Nostoc sphaeroides CCNUC1</name>
    <dbReference type="NCBI Taxonomy" id="2653204"/>
    <lineage>
        <taxon>Bacteria</taxon>
        <taxon>Bacillati</taxon>
        <taxon>Cyanobacteriota</taxon>
        <taxon>Cyanophyceae</taxon>
        <taxon>Nostocales</taxon>
        <taxon>Nostocaceae</taxon>
        <taxon>Nostoc</taxon>
    </lineage>
</organism>
<gene>
    <name evidence="1" type="ORF">GXM_09342</name>
</gene>
<protein>
    <submittedName>
        <fullName evidence="1">Uncharacterized protein</fullName>
    </submittedName>
</protein>
<accession>A0A5P8WGE7</accession>
<dbReference type="AlphaFoldDB" id="A0A5P8WGE7"/>